<dbReference type="InterPro" id="IPR014729">
    <property type="entry name" value="Rossmann-like_a/b/a_fold"/>
</dbReference>
<accession>A0A2S1RAL5</accession>
<feature type="chain" id="PRO_5015397758" description="DUF218 domain-containing protein" evidence="1">
    <location>
        <begin position="29"/>
        <end position="210"/>
    </location>
</feature>
<dbReference type="OrthoDB" id="3289889at2"/>
<proteinExistence type="predicted"/>
<dbReference type="Pfam" id="PF02698">
    <property type="entry name" value="DUF218"/>
    <property type="match status" value="1"/>
</dbReference>
<dbReference type="InterPro" id="IPR051599">
    <property type="entry name" value="Cell_Envelope_Assoc"/>
</dbReference>
<dbReference type="InterPro" id="IPR003848">
    <property type="entry name" value="DUF218"/>
</dbReference>
<evidence type="ECO:0000259" key="2">
    <source>
        <dbReference type="Pfam" id="PF02698"/>
    </source>
</evidence>
<dbReference type="Gene3D" id="3.40.50.620">
    <property type="entry name" value="HUPs"/>
    <property type="match status" value="1"/>
</dbReference>
<protein>
    <recommendedName>
        <fullName evidence="2">DUF218 domain-containing protein</fullName>
    </recommendedName>
</protein>
<evidence type="ECO:0000256" key="1">
    <source>
        <dbReference type="SAM" id="SignalP"/>
    </source>
</evidence>
<gene>
    <name evidence="3" type="ORF">A6035_15355</name>
</gene>
<dbReference type="PANTHER" id="PTHR30336">
    <property type="entry name" value="INNER MEMBRANE PROTEIN, PROBABLE PERMEASE"/>
    <property type="match status" value="1"/>
</dbReference>
<reference evidence="3 4" key="1">
    <citation type="submission" date="2016-04" db="EMBL/GenBank/DDBJ databases">
        <title>Complete genome sequence of Dietzia lutea YIM 80766T, a strain isolated from desert soil in Egypt.</title>
        <authorList>
            <person name="Zhao J."/>
            <person name="Hu B."/>
            <person name="Geng S."/>
            <person name="Nie Y."/>
            <person name="Tang Y."/>
        </authorList>
    </citation>
    <scope>NUCLEOTIDE SEQUENCE [LARGE SCALE GENOMIC DNA]</scope>
    <source>
        <strain evidence="3 4">YIM 80766</strain>
    </source>
</reference>
<evidence type="ECO:0000313" key="3">
    <source>
        <dbReference type="EMBL" id="AWH93327.1"/>
    </source>
</evidence>
<name>A0A2S1RAL5_9ACTN</name>
<keyword evidence="1" id="KW-0732">Signal</keyword>
<dbReference type="Proteomes" id="UP000244928">
    <property type="component" value="Chromosome"/>
</dbReference>
<feature type="signal peptide" evidence="1">
    <location>
        <begin position="1"/>
        <end position="28"/>
    </location>
</feature>
<keyword evidence="4" id="KW-1185">Reference proteome</keyword>
<organism evidence="3 4">
    <name type="scientific">Dietzia lutea</name>
    <dbReference type="NCBI Taxonomy" id="546160"/>
    <lineage>
        <taxon>Bacteria</taxon>
        <taxon>Bacillati</taxon>
        <taxon>Actinomycetota</taxon>
        <taxon>Actinomycetes</taxon>
        <taxon>Mycobacteriales</taxon>
        <taxon>Dietziaceae</taxon>
        <taxon>Dietzia</taxon>
    </lineage>
</organism>
<dbReference type="GO" id="GO:0043164">
    <property type="term" value="P:Gram-negative-bacterium-type cell wall biogenesis"/>
    <property type="evidence" value="ECO:0007669"/>
    <property type="project" value="TreeGrafter"/>
</dbReference>
<dbReference type="GO" id="GO:0000270">
    <property type="term" value="P:peptidoglycan metabolic process"/>
    <property type="evidence" value="ECO:0007669"/>
    <property type="project" value="TreeGrafter"/>
</dbReference>
<dbReference type="KEGG" id="dlu:A6035_15355"/>
<dbReference type="GO" id="GO:0005886">
    <property type="term" value="C:plasma membrane"/>
    <property type="evidence" value="ECO:0007669"/>
    <property type="project" value="TreeGrafter"/>
</dbReference>
<dbReference type="EMBL" id="CP015449">
    <property type="protein sequence ID" value="AWH93327.1"/>
    <property type="molecule type" value="Genomic_DNA"/>
</dbReference>
<evidence type="ECO:0000313" key="4">
    <source>
        <dbReference type="Proteomes" id="UP000244928"/>
    </source>
</evidence>
<dbReference type="RefSeq" id="WP_108848681.1">
    <property type="nucleotide sequence ID" value="NZ_CP015449.1"/>
</dbReference>
<dbReference type="PANTHER" id="PTHR30336:SF4">
    <property type="entry name" value="ENVELOPE BIOGENESIS FACTOR ELYC"/>
    <property type="match status" value="1"/>
</dbReference>
<dbReference type="CDD" id="cd06259">
    <property type="entry name" value="YdcF-like"/>
    <property type="match status" value="1"/>
</dbReference>
<sequence length="210" mass="21875">MRRTLTRLVAIAAAGALALGAGAGTASAGSAEMPTPVALYGGLTSLGCQQVDASLLPLCGDFEVLTSDDPAMLTINPFTTDIVILGAGLFPDGGIRPVLEERLRTGYRLAQEYPTARIIVTGGVPQNGRTEARAMGDWLRGAGISPLRITEEGNSNSTVQNAQFTDRIFRDRGTTGAVVVTTGDHVKRAVLNFRQAVGGRIPITGVVARG</sequence>
<dbReference type="AlphaFoldDB" id="A0A2S1RAL5"/>
<feature type="domain" description="DUF218" evidence="2">
    <location>
        <begin position="82"/>
        <end position="198"/>
    </location>
</feature>